<feature type="domain" description="RH2" evidence="8">
    <location>
        <begin position="466"/>
        <end position="537"/>
    </location>
</feature>
<feature type="domain" description="RH1" evidence="7">
    <location>
        <begin position="54"/>
        <end position="142"/>
    </location>
</feature>
<keyword evidence="4 5" id="KW-0175">Coiled coil</keyword>
<dbReference type="AlphaFoldDB" id="A0AAF3EB80"/>
<evidence type="ECO:0000259" key="8">
    <source>
        <dbReference type="PROSITE" id="PS51777"/>
    </source>
</evidence>
<dbReference type="Pfam" id="PF09744">
    <property type="entry name" value="RH1"/>
    <property type="match status" value="1"/>
</dbReference>
<comment type="similarity">
    <text evidence="2">Belongs to the JIP scaffold family.</text>
</comment>
<dbReference type="Pfam" id="PF19056">
    <property type="entry name" value="WD40_2"/>
    <property type="match status" value="1"/>
</dbReference>
<feature type="coiled-coil region" evidence="5">
    <location>
        <begin position="400"/>
        <end position="494"/>
    </location>
</feature>
<dbReference type="Pfam" id="PF16471">
    <property type="entry name" value="JIP_LZII"/>
    <property type="match status" value="1"/>
</dbReference>
<feature type="region of interest" description="Disordered" evidence="6">
    <location>
        <begin position="37"/>
        <end position="66"/>
    </location>
</feature>
<dbReference type="Gene3D" id="2.130.10.10">
    <property type="entry name" value="YVTN repeat-like/Quinoprotein amine dehydrogenase"/>
    <property type="match status" value="1"/>
</dbReference>
<evidence type="ECO:0000313" key="10">
    <source>
        <dbReference type="WBParaSite" id="MBELARI_LOCUS11193"/>
    </source>
</evidence>
<dbReference type="InterPro" id="IPR032486">
    <property type="entry name" value="JIP_LZII"/>
</dbReference>
<reference evidence="10" key="1">
    <citation type="submission" date="2024-02" db="UniProtKB">
        <authorList>
            <consortium name="WormBaseParasite"/>
        </authorList>
    </citation>
    <scope>IDENTIFICATION</scope>
</reference>
<feature type="coiled-coil region" evidence="5">
    <location>
        <begin position="115"/>
        <end position="195"/>
    </location>
</feature>
<dbReference type="GO" id="GO:0030159">
    <property type="term" value="F:signaling receptor complex adaptor activity"/>
    <property type="evidence" value="ECO:0007669"/>
    <property type="project" value="TreeGrafter"/>
</dbReference>
<dbReference type="WBParaSite" id="MBELARI_LOCUS11193">
    <property type="protein sequence ID" value="MBELARI_LOCUS11193"/>
    <property type="gene ID" value="MBELARI_LOCUS11193"/>
</dbReference>
<dbReference type="SUPFAM" id="SSF50998">
    <property type="entry name" value="Quinoprotein alcohol dehydrogenase-like"/>
    <property type="match status" value="1"/>
</dbReference>
<dbReference type="InterPro" id="IPR034743">
    <property type="entry name" value="RH1"/>
</dbReference>
<dbReference type="PANTHER" id="PTHR13886:SF4">
    <property type="entry name" value="JNK-INTERACTING PROTEIN 3"/>
    <property type="match status" value="1"/>
</dbReference>
<keyword evidence="3" id="KW-0963">Cytoplasm</keyword>
<dbReference type="Gene3D" id="1.20.5.1000">
    <property type="entry name" value="arf6 gtpase in complex with a specific effector, jip4"/>
    <property type="match status" value="1"/>
</dbReference>
<keyword evidence="9" id="KW-1185">Reference proteome</keyword>
<evidence type="ECO:0000313" key="9">
    <source>
        <dbReference type="Proteomes" id="UP000887575"/>
    </source>
</evidence>
<feature type="region of interest" description="Disordered" evidence="6">
    <location>
        <begin position="528"/>
        <end position="547"/>
    </location>
</feature>
<feature type="region of interest" description="Disordered" evidence="6">
    <location>
        <begin position="305"/>
        <end position="332"/>
    </location>
</feature>
<feature type="compositionally biased region" description="Basic and acidic residues" evidence="6">
    <location>
        <begin position="834"/>
        <end position="855"/>
    </location>
</feature>
<dbReference type="PROSITE" id="PS51776">
    <property type="entry name" value="RH1"/>
    <property type="match status" value="1"/>
</dbReference>
<sequence>MRSTSDHEPYDAYRRVEVTALSRLQHMLNQLGVDEKHRKMEDSTTSSEIVYGGGSPLAEANDASRPMSDKVQAMAASIYREFEQMIKKFGEDSVKTLMPLVVNVLENLDLSFLEKEEMSVDYEMLKEDNEQLVTQYERERQQRKQQDQKYMEIEDSMIGQQKELEGKIASLESIMRMLELKAKNAADHSNRLEEREADQKADFDRLHERYNVLLRTHIDHMERTKYLLGNDKFEMMQNMPLPNQAVRSKMGMGMAASVDASSIRGVSDLISAAMTHSISHDVNLANHISNEVDYQEEFGQSLDVETPREGAESGRSVQQELEPSEEPNEEMRTSLHNPAMVHETEPEDALGADLTGNLVDPAEFASAVNDTFIGMGREVENLIKENTELLDMKNALNIVKNDLILRVDELTSEQEILREEVRSLEMVRAKMSEQLQQVEAELKETKRKFAERESENEEELIPLAQRKRFTRSEMQRVLIDRNMYKEKLMELEESLKWSELQRAKKLQQQPAAKQSKGGIWDFFSGLFGDSPSPTSGRQRQRVDDSINRRHKMTKSVEFLDADAISERRAAERRAQYKLVREHVKRDGAGRLQAYGWAIPSTLDNTPSTQVPVPVCCRPVMEHLPQLKVWCATGVILRGGRLPNGTYIGDEPVFVGLTKRMPPRDGHPTDSDHLEQEIERSRALEARDRELSEWEPTSLIWVASSNQGRSQVAIVDANNPNNIIDQFPACDSHLLCMTSVAGVLESDPWCDEPAAKKFLRGGGYLKEIPEGMDHADLGSVSWVEMRKLEESDDHVETLCSNEQKPSPQRVRDFSICEQTAVPGPSEAKGGKRKSRVEEAVEARERTTARPLEKGLPPDEPISPRGSLPTHIRASLARYEQVASHPDTKMPTIWMGSQNQYIYIHSAVTAWRQCLRRIKLPDAVLAITYAKGRVFAALANGTVVVFHRNKQGIWSSEGYHCVRLGPPSASVRALEVVGSTIWAAYKNCVIVIDVDTLHVLKVFAAHPRKDSQVRALQWVGAGVWASIRLDSTLRLYHAYTYDHLQDVDIEPYVTKMLGPSKLDYSYMRTTSLLVSNRRLWIGTGTGVVISVPLSATLDEKMKGIGGADLTAGAKGGPGGLVRVYKNADLPDSAKEKNGELFIPYCNLSNAQLSFHGHKDSVKFFISVPGEDKVQQAQGEEEENEGHLRRMLVISGGDGYIDFRIGDEEEGPQEKPTKDGETGIRVRDMSHLIIWELDAELPVLGT</sequence>
<comment type="subcellular location">
    <subcellularLocation>
        <location evidence="1">Cytoplasm</location>
    </subcellularLocation>
</comment>
<proteinExistence type="inferred from homology"/>
<evidence type="ECO:0000256" key="1">
    <source>
        <dbReference type="ARBA" id="ARBA00004496"/>
    </source>
</evidence>
<name>A0AAF3EB80_9BILA</name>
<dbReference type="GO" id="GO:0005078">
    <property type="term" value="F:MAP-kinase scaffold activity"/>
    <property type="evidence" value="ECO:0007669"/>
    <property type="project" value="InterPro"/>
</dbReference>
<evidence type="ECO:0000259" key="7">
    <source>
        <dbReference type="PROSITE" id="PS51776"/>
    </source>
</evidence>
<feature type="region of interest" description="Disordered" evidence="6">
    <location>
        <begin position="819"/>
        <end position="866"/>
    </location>
</feature>
<dbReference type="GO" id="GO:0019894">
    <property type="term" value="F:kinesin binding"/>
    <property type="evidence" value="ECO:0007669"/>
    <property type="project" value="TreeGrafter"/>
</dbReference>
<dbReference type="FunFam" id="1.20.5.1000:FF:000001">
    <property type="entry name" value="C-Jun-amino-terminal kinase-interacting protein 3 isoform X2"/>
    <property type="match status" value="1"/>
</dbReference>
<evidence type="ECO:0000256" key="3">
    <source>
        <dbReference type="ARBA" id="ARBA00022490"/>
    </source>
</evidence>
<dbReference type="PROSITE" id="PS51777">
    <property type="entry name" value="RH2"/>
    <property type="match status" value="1"/>
</dbReference>
<dbReference type="Proteomes" id="UP000887575">
    <property type="component" value="Unassembled WGS sequence"/>
</dbReference>
<dbReference type="GO" id="GO:0005737">
    <property type="term" value="C:cytoplasm"/>
    <property type="evidence" value="ECO:0007669"/>
    <property type="project" value="UniProtKB-SubCell"/>
</dbReference>
<dbReference type="InterPro" id="IPR015943">
    <property type="entry name" value="WD40/YVTN_repeat-like_dom_sf"/>
</dbReference>
<dbReference type="InterPro" id="IPR011047">
    <property type="entry name" value="Quinoprotein_ADH-like_sf"/>
</dbReference>
<evidence type="ECO:0000256" key="4">
    <source>
        <dbReference type="ARBA" id="ARBA00023054"/>
    </source>
</evidence>
<dbReference type="Gene3D" id="1.20.58.1770">
    <property type="match status" value="1"/>
</dbReference>
<evidence type="ECO:0000256" key="6">
    <source>
        <dbReference type="SAM" id="MobiDB-lite"/>
    </source>
</evidence>
<protein>
    <submittedName>
        <fullName evidence="10">Uncharacterized protein</fullName>
    </submittedName>
</protein>
<evidence type="ECO:0000256" key="5">
    <source>
        <dbReference type="SAM" id="Coils"/>
    </source>
</evidence>
<dbReference type="GO" id="GO:0016192">
    <property type="term" value="P:vesicle-mediated transport"/>
    <property type="evidence" value="ECO:0007669"/>
    <property type="project" value="TreeGrafter"/>
</dbReference>
<dbReference type="InterPro" id="IPR034744">
    <property type="entry name" value="RH2"/>
</dbReference>
<dbReference type="PANTHER" id="PTHR13886">
    <property type="entry name" value="JNK/SAPK-ASSOCIATED PROTEIN"/>
    <property type="match status" value="1"/>
</dbReference>
<dbReference type="InterPro" id="IPR039911">
    <property type="entry name" value="JIP3/JIP4"/>
</dbReference>
<dbReference type="GO" id="GO:0008432">
    <property type="term" value="F:JUN kinase binding"/>
    <property type="evidence" value="ECO:0007669"/>
    <property type="project" value="TreeGrafter"/>
</dbReference>
<evidence type="ECO:0000256" key="2">
    <source>
        <dbReference type="ARBA" id="ARBA00009866"/>
    </source>
</evidence>
<accession>A0AAF3EB80</accession>
<organism evidence="9 10">
    <name type="scientific">Mesorhabditis belari</name>
    <dbReference type="NCBI Taxonomy" id="2138241"/>
    <lineage>
        <taxon>Eukaryota</taxon>
        <taxon>Metazoa</taxon>
        <taxon>Ecdysozoa</taxon>
        <taxon>Nematoda</taxon>
        <taxon>Chromadorea</taxon>
        <taxon>Rhabditida</taxon>
        <taxon>Rhabditina</taxon>
        <taxon>Rhabditomorpha</taxon>
        <taxon>Rhabditoidea</taxon>
        <taxon>Rhabditidae</taxon>
        <taxon>Mesorhabditinae</taxon>
        <taxon>Mesorhabditis</taxon>
    </lineage>
</organism>